<dbReference type="SUPFAM" id="SSF52540">
    <property type="entry name" value="P-loop containing nucleoside triphosphate hydrolases"/>
    <property type="match status" value="1"/>
</dbReference>
<accession>A0ABT8D3X6</accession>
<organism evidence="2 3">
    <name type="scientific">Paracoccus cavernae</name>
    <dbReference type="NCBI Taxonomy" id="1571207"/>
    <lineage>
        <taxon>Bacteria</taxon>
        <taxon>Pseudomonadati</taxon>
        <taxon>Pseudomonadota</taxon>
        <taxon>Alphaproteobacteria</taxon>
        <taxon>Rhodobacterales</taxon>
        <taxon>Paracoccaceae</taxon>
        <taxon>Paracoccus</taxon>
    </lineage>
</organism>
<reference evidence="3" key="1">
    <citation type="journal article" date="2019" name="Int. J. Syst. Evol. Microbiol.">
        <title>The Global Catalogue of Microorganisms (GCM) 10K type strain sequencing project: providing services to taxonomists for standard genome sequencing and annotation.</title>
        <authorList>
            <consortium name="The Broad Institute Genomics Platform"/>
            <consortium name="The Broad Institute Genome Sequencing Center for Infectious Disease"/>
            <person name="Wu L."/>
            <person name="Ma J."/>
        </authorList>
    </citation>
    <scope>NUCLEOTIDE SEQUENCE [LARGE SCALE GENOMIC DNA]</scope>
    <source>
        <strain evidence="3">CECT 8482</strain>
    </source>
</reference>
<dbReference type="Gene3D" id="3.40.50.300">
    <property type="entry name" value="P-loop containing nucleotide triphosphate hydrolases"/>
    <property type="match status" value="1"/>
</dbReference>
<name>A0ABT8D3X6_9RHOB</name>
<dbReference type="InterPro" id="IPR052511">
    <property type="entry name" value="ATP-dep_Helicase"/>
</dbReference>
<dbReference type="PANTHER" id="PTHR47962">
    <property type="entry name" value="ATP-DEPENDENT HELICASE LHR-RELATED-RELATED"/>
    <property type="match status" value="1"/>
</dbReference>
<feature type="domain" description="Helicase ATP-binding" evidence="1">
    <location>
        <begin position="1"/>
        <end position="82"/>
    </location>
</feature>
<evidence type="ECO:0000313" key="2">
    <source>
        <dbReference type="EMBL" id="MDN3710646.1"/>
    </source>
</evidence>
<proteinExistence type="predicted"/>
<dbReference type="PROSITE" id="PS51192">
    <property type="entry name" value="HELICASE_ATP_BIND_1"/>
    <property type="match status" value="1"/>
</dbReference>
<protein>
    <recommendedName>
        <fullName evidence="1">Helicase ATP-binding domain-containing protein</fullName>
    </recommendedName>
</protein>
<sequence length="82" mass="8901">MLTTPESLTLMLTYPEAAKIFGNLRRVVLDELHALAESKRGDQLMLALARLRHLAPGLVTTGLSATVDHPKDLAAFMGARGF</sequence>
<dbReference type="InterPro" id="IPR027417">
    <property type="entry name" value="P-loop_NTPase"/>
</dbReference>
<evidence type="ECO:0000313" key="3">
    <source>
        <dbReference type="Proteomes" id="UP001243846"/>
    </source>
</evidence>
<gene>
    <name evidence="2" type="ORF">QWZ10_00255</name>
</gene>
<dbReference type="Pfam" id="PF00270">
    <property type="entry name" value="DEAD"/>
    <property type="match status" value="1"/>
</dbReference>
<dbReference type="EMBL" id="JAUFRC010000001">
    <property type="protein sequence ID" value="MDN3710646.1"/>
    <property type="molecule type" value="Genomic_DNA"/>
</dbReference>
<dbReference type="InterPro" id="IPR011545">
    <property type="entry name" value="DEAD/DEAH_box_helicase_dom"/>
</dbReference>
<keyword evidence="3" id="KW-1185">Reference proteome</keyword>
<comment type="caution">
    <text evidence="2">The sequence shown here is derived from an EMBL/GenBank/DDBJ whole genome shotgun (WGS) entry which is preliminary data.</text>
</comment>
<evidence type="ECO:0000259" key="1">
    <source>
        <dbReference type="PROSITE" id="PS51192"/>
    </source>
</evidence>
<dbReference type="PANTHER" id="PTHR47962:SF3">
    <property type="entry name" value="LARGE ATP-DEPENDENT HELICASE-RELATED PROTEIN"/>
    <property type="match status" value="1"/>
</dbReference>
<dbReference type="Proteomes" id="UP001243846">
    <property type="component" value="Unassembled WGS sequence"/>
</dbReference>
<dbReference type="InterPro" id="IPR014001">
    <property type="entry name" value="Helicase_ATP-bd"/>
</dbReference>